<name>A0A3N6PIY5_9CYAN</name>
<dbReference type="InterPro" id="IPR023346">
    <property type="entry name" value="Lysozyme-like_dom_sf"/>
</dbReference>
<evidence type="ECO:0000256" key="1">
    <source>
        <dbReference type="ARBA" id="ARBA00000632"/>
    </source>
</evidence>
<dbReference type="PANTHER" id="PTHR38107">
    <property type="match status" value="1"/>
</dbReference>
<evidence type="ECO:0000256" key="3">
    <source>
        <dbReference type="ARBA" id="ARBA00022638"/>
    </source>
</evidence>
<comment type="similarity">
    <text evidence="7">Belongs to the glycosyl hydrolase 24 family.</text>
</comment>
<dbReference type="Proteomes" id="UP000269154">
    <property type="component" value="Unassembled WGS sequence"/>
</dbReference>
<reference evidence="8 9" key="1">
    <citation type="journal article" date="2018" name="ACS Chem. Biol.">
        <title>Ketoreductase domain dysfunction expands chemodiversity: malyngamide biosynthesis in the cyanobacterium Okeania hirsuta.</title>
        <authorList>
            <person name="Moss N.A."/>
            <person name="Leao T."/>
            <person name="Rankin M."/>
            <person name="McCullough T.M."/>
            <person name="Qu P."/>
            <person name="Korobeynikov A."/>
            <person name="Smith J.L."/>
            <person name="Gerwick L."/>
            <person name="Gerwick W.H."/>
        </authorList>
    </citation>
    <scope>NUCLEOTIDE SEQUENCE [LARGE SCALE GENOMIC DNA]</scope>
    <source>
        <strain evidence="8 9">PAB10Feb10-1</strain>
    </source>
</reference>
<evidence type="ECO:0000313" key="9">
    <source>
        <dbReference type="Proteomes" id="UP000269154"/>
    </source>
</evidence>
<dbReference type="InterPro" id="IPR002196">
    <property type="entry name" value="Glyco_hydro_24"/>
</dbReference>
<keyword evidence="5" id="KW-1035">Host cytoplasm</keyword>
<keyword evidence="2 7" id="KW-0929">Antimicrobial</keyword>
<dbReference type="SUPFAM" id="SSF53955">
    <property type="entry name" value="Lysozyme-like"/>
    <property type="match status" value="1"/>
</dbReference>
<dbReference type="CDD" id="cd00737">
    <property type="entry name" value="lyz_endolysin_autolysin"/>
    <property type="match status" value="1"/>
</dbReference>
<dbReference type="Gene3D" id="1.10.530.40">
    <property type="match status" value="1"/>
</dbReference>
<dbReference type="RefSeq" id="WP_124143795.1">
    <property type="nucleotide sequence ID" value="NZ_CAWOKI010000367.1"/>
</dbReference>
<dbReference type="EMBL" id="RCBY01000275">
    <property type="protein sequence ID" value="RQH26203.1"/>
    <property type="molecule type" value="Genomic_DNA"/>
</dbReference>
<dbReference type="GO" id="GO:0003796">
    <property type="term" value="F:lysozyme activity"/>
    <property type="evidence" value="ECO:0007669"/>
    <property type="project" value="UniProtKB-EC"/>
</dbReference>
<dbReference type="InterPro" id="IPR051018">
    <property type="entry name" value="Bacteriophage_GH24"/>
</dbReference>
<comment type="caution">
    <text evidence="8">The sequence shown here is derived from an EMBL/GenBank/DDBJ whole genome shotgun (WGS) entry which is preliminary data.</text>
</comment>
<dbReference type="GO" id="GO:0042742">
    <property type="term" value="P:defense response to bacterium"/>
    <property type="evidence" value="ECO:0007669"/>
    <property type="project" value="UniProtKB-KW"/>
</dbReference>
<dbReference type="EC" id="3.2.1.17" evidence="7"/>
<keyword evidence="4 7" id="KW-0378">Hydrolase</keyword>
<protein>
    <recommendedName>
        <fullName evidence="7">Lysozyme</fullName>
        <ecNumber evidence="7">3.2.1.17</ecNumber>
    </recommendedName>
</protein>
<evidence type="ECO:0000313" key="8">
    <source>
        <dbReference type="EMBL" id="RQH26203.1"/>
    </source>
</evidence>
<dbReference type="InterPro" id="IPR034690">
    <property type="entry name" value="Endolysin_T4_type"/>
</dbReference>
<evidence type="ECO:0000256" key="7">
    <source>
        <dbReference type="RuleBase" id="RU003788"/>
    </source>
</evidence>
<proteinExistence type="inferred from homology"/>
<dbReference type="Pfam" id="PF00959">
    <property type="entry name" value="Phage_lysozyme"/>
    <property type="match status" value="1"/>
</dbReference>
<dbReference type="GO" id="GO:0016998">
    <property type="term" value="P:cell wall macromolecule catabolic process"/>
    <property type="evidence" value="ECO:0007669"/>
    <property type="project" value="InterPro"/>
</dbReference>
<comment type="catalytic activity">
    <reaction evidence="1 7">
        <text>Hydrolysis of (1-&gt;4)-beta-linkages between N-acetylmuramic acid and N-acetyl-D-glucosamine residues in a peptidoglycan and between N-acetyl-D-glucosamine residues in chitodextrins.</text>
        <dbReference type="EC" id="3.2.1.17"/>
    </reaction>
</comment>
<gene>
    <name evidence="8" type="ORF">D5R40_28390</name>
</gene>
<keyword evidence="6 7" id="KW-0326">Glycosidase</keyword>
<sequence>MQALLTRSQNCLNLIKKWEGLSLDAYLNSVEIWSIGYGTTEYPDGKKVKQGDEISIEQARKFLQDKVDRVADEVNQLIRVSLTQNQFDALISFCYNVGIGTFKYSTLVEKLNQGDYQGAANELPKWNKVMVNGVKTILPSLVDRRDDEKNLFLSNNFISNNELSYLAGLGLFDPMAVLLKP</sequence>
<keyword evidence="9" id="KW-1185">Reference proteome</keyword>
<accession>A0A3N6PIY5</accession>
<evidence type="ECO:0000256" key="5">
    <source>
        <dbReference type="ARBA" id="ARBA00023200"/>
    </source>
</evidence>
<organism evidence="8 9">
    <name type="scientific">Okeania hirsuta</name>
    <dbReference type="NCBI Taxonomy" id="1458930"/>
    <lineage>
        <taxon>Bacteria</taxon>
        <taxon>Bacillati</taxon>
        <taxon>Cyanobacteriota</taxon>
        <taxon>Cyanophyceae</taxon>
        <taxon>Oscillatoriophycideae</taxon>
        <taxon>Oscillatoriales</taxon>
        <taxon>Microcoleaceae</taxon>
        <taxon>Okeania</taxon>
    </lineage>
</organism>
<dbReference type="GO" id="GO:0009253">
    <property type="term" value="P:peptidoglycan catabolic process"/>
    <property type="evidence" value="ECO:0007669"/>
    <property type="project" value="InterPro"/>
</dbReference>
<dbReference type="GO" id="GO:0031640">
    <property type="term" value="P:killing of cells of another organism"/>
    <property type="evidence" value="ECO:0007669"/>
    <property type="project" value="UniProtKB-KW"/>
</dbReference>
<dbReference type="PANTHER" id="PTHR38107:SF3">
    <property type="entry name" value="LYSOZYME RRRD-RELATED"/>
    <property type="match status" value="1"/>
</dbReference>
<dbReference type="InterPro" id="IPR023347">
    <property type="entry name" value="Lysozyme_dom_sf"/>
</dbReference>
<evidence type="ECO:0000256" key="4">
    <source>
        <dbReference type="ARBA" id="ARBA00022801"/>
    </source>
</evidence>
<evidence type="ECO:0000256" key="2">
    <source>
        <dbReference type="ARBA" id="ARBA00022529"/>
    </source>
</evidence>
<dbReference type="InterPro" id="IPR033907">
    <property type="entry name" value="Endolysin_autolysin"/>
</dbReference>
<dbReference type="HAMAP" id="MF_04110">
    <property type="entry name" value="ENDOLYSIN_T4"/>
    <property type="match status" value="1"/>
</dbReference>
<evidence type="ECO:0000256" key="6">
    <source>
        <dbReference type="ARBA" id="ARBA00023295"/>
    </source>
</evidence>
<dbReference type="AlphaFoldDB" id="A0A3N6PIY5"/>
<dbReference type="OrthoDB" id="529831at2"/>
<keyword evidence="3 7" id="KW-0081">Bacteriolytic enzyme</keyword>